<dbReference type="SUPFAM" id="SSF53720">
    <property type="entry name" value="ALDH-like"/>
    <property type="match status" value="1"/>
</dbReference>
<dbReference type="Proteomes" id="UP000522590">
    <property type="component" value="Unassembled WGS sequence"/>
</dbReference>
<evidence type="ECO:0000313" key="5">
    <source>
        <dbReference type="Proteomes" id="UP000522590"/>
    </source>
</evidence>
<sequence length="493" mass="52965">MIDEITADIIPAMITRGGSFIDGKWRVAVNPSYGDLTDPATGRVFVTTAQATVHDVAMAARTASRAFPMWRETPVARRAQILYSIADRLEAWRSCAEAIIMRNNGKPYLEASMDVTDAISVFRYYAELIETVGIGSSARIDLPDSQFSGEARRVPLGPIGMIVAWNFPLVTAAWKMAPALACGCTVVLKPSELSPLADCLYGEISREAGLPDGVLNIVTGGPEIGQALTERPELAKISFTGSNCVGKHIMGAIASRLLPATMELGGKSSIIVLDGSDVETAAEIVAGGIFFNCGQMCSATSRVLVARPLLPALMDCLVVHAERLRSTLGRPDAGMGPISNEIQYIKTRAAMDDIRQDQLDVATCMDLPELAKQRGGFYVPPVIVREPPVTHPIWTRELFSPFMAVHGFNTVEDAVRMANDTPFGLAGSVIGPDGNLARMVGRQLRAGHVWINTPQVIFPQSCWGGFGQSGIGRELGIWGLEACTSLQFITSSV</sequence>
<dbReference type="GO" id="GO:0016620">
    <property type="term" value="F:oxidoreductase activity, acting on the aldehyde or oxo group of donors, NAD or NADP as acceptor"/>
    <property type="evidence" value="ECO:0007669"/>
    <property type="project" value="InterPro"/>
</dbReference>
<dbReference type="FunFam" id="3.40.605.10:FF:000007">
    <property type="entry name" value="NAD/NADP-dependent betaine aldehyde dehydrogenase"/>
    <property type="match status" value="1"/>
</dbReference>
<dbReference type="Gene3D" id="3.40.309.10">
    <property type="entry name" value="Aldehyde Dehydrogenase, Chain A, domain 2"/>
    <property type="match status" value="1"/>
</dbReference>
<dbReference type="InterPro" id="IPR016163">
    <property type="entry name" value="Ald_DH_C"/>
</dbReference>
<dbReference type="Pfam" id="PF00171">
    <property type="entry name" value="Aldedh"/>
    <property type="match status" value="1"/>
</dbReference>
<dbReference type="Gene3D" id="3.40.605.10">
    <property type="entry name" value="Aldehyde Dehydrogenase, Chain A, domain 1"/>
    <property type="match status" value="1"/>
</dbReference>
<dbReference type="AlphaFoldDB" id="A0A850P2Z2"/>
<dbReference type="PANTHER" id="PTHR11699">
    <property type="entry name" value="ALDEHYDE DEHYDROGENASE-RELATED"/>
    <property type="match status" value="1"/>
</dbReference>
<evidence type="ECO:0000256" key="2">
    <source>
        <dbReference type="ARBA" id="ARBA00023002"/>
    </source>
</evidence>
<dbReference type="InterPro" id="IPR016160">
    <property type="entry name" value="Ald_DH_CS_CYS"/>
</dbReference>
<comment type="caution">
    <text evidence="4">The sequence shown here is derived from an EMBL/GenBank/DDBJ whole genome shotgun (WGS) entry which is preliminary data.</text>
</comment>
<name>A0A850P2Z2_9PROT</name>
<feature type="domain" description="Aldehyde dehydrogenase" evidence="3">
    <location>
        <begin position="35"/>
        <end position="488"/>
    </location>
</feature>
<gene>
    <name evidence="4" type="ORF">HUK81_14060</name>
</gene>
<reference evidence="4 5" key="1">
    <citation type="submission" date="2020-06" db="EMBL/GenBank/DDBJ databases">
        <title>Description of novel acetic acid bacteria.</title>
        <authorList>
            <person name="Sombolestani A."/>
        </authorList>
    </citation>
    <scope>NUCLEOTIDE SEQUENCE [LARGE SCALE GENOMIC DNA]</scope>
    <source>
        <strain evidence="4 5">LMG 25</strain>
    </source>
</reference>
<dbReference type="InterPro" id="IPR016161">
    <property type="entry name" value="Ald_DH/histidinol_DH"/>
</dbReference>
<dbReference type="PROSITE" id="PS00070">
    <property type="entry name" value="ALDEHYDE_DEHYDR_CYS"/>
    <property type="match status" value="1"/>
</dbReference>
<accession>A0A850P2Z2</accession>
<comment type="similarity">
    <text evidence="1">Belongs to the aldehyde dehydrogenase family.</text>
</comment>
<evidence type="ECO:0000259" key="3">
    <source>
        <dbReference type="Pfam" id="PF00171"/>
    </source>
</evidence>
<evidence type="ECO:0000313" key="4">
    <source>
        <dbReference type="EMBL" id="NVN38044.1"/>
    </source>
</evidence>
<dbReference type="InterPro" id="IPR015590">
    <property type="entry name" value="Aldehyde_DH_dom"/>
</dbReference>
<dbReference type="InterPro" id="IPR016162">
    <property type="entry name" value="Ald_DH_N"/>
</dbReference>
<proteinExistence type="inferred from homology"/>
<evidence type="ECO:0000256" key="1">
    <source>
        <dbReference type="ARBA" id="ARBA00009986"/>
    </source>
</evidence>
<protein>
    <submittedName>
        <fullName evidence="4">Aldehyde dehydrogenase family protein</fullName>
    </submittedName>
</protein>
<organism evidence="4 5">
    <name type="scientific">Komagataeibacter swingsii</name>
    <dbReference type="NCBI Taxonomy" id="215220"/>
    <lineage>
        <taxon>Bacteria</taxon>
        <taxon>Pseudomonadati</taxon>
        <taxon>Pseudomonadota</taxon>
        <taxon>Alphaproteobacteria</taxon>
        <taxon>Acetobacterales</taxon>
        <taxon>Acetobacteraceae</taxon>
        <taxon>Komagataeibacter</taxon>
    </lineage>
</organism>
<keyword evidence="2" id="KW-0560">Oxidoreductase</keyword>
<dbReference type="RefSeq" id="WP_176643767.1">
    <property type="nucleotide sequence ID" value="NZ_JABXXS010000040.1"/>
</dbReference>
<dbReference type="EMBL" id="JABXXS010000040">
    <property type="protein sequence ID" value="NVN38044.1"/>
    <property type="molecule type" value="Genomic_DNA"/>
</dbReference>